<feature type="transmembrane region" description="Helical" evidence="6">
    <location>
        <begin position="238"/>
        <end position="260"/>
    </location>
</feature>
<feature type="transmembrane region" description="Helical" evidence="6">
    <location>
        <begin position="29"/>
        <end position="49"/>
    </location>
</feature>
<name>A0A7V6CDQ8_9BACT</name>
<evidence type="ECO:0000256" key="3">
    <source>
        <dbReference type="ARBA" id="ARBA00022692"/>
    </source>
</evidence>
<sequence>MVKYLGNWILLVLALIVLGLFIYLLRPLFYIICWAGIIAFFIYPVYKFVNLKLKNHRRISAILVIFCFLIFIIVPLSLVSLNFYSQTLSFLKSLEPLTKKDLTEIIESLKDYPYLYTLIYKIINQIQPYLPQLQEKFVQFISNLFQSGFVVLKFVKSIFSFGFQLAFTLITLYYFLIDGEKAINEIVELIPGEKEEKEKILQRVSFILKGVLYGNILTGLIQGFLAFIIYFTLGIPHYLLWAFLTVIASFIPILGTGFIWGPLFIYLLIIGSYIKAFILLFYSVLIIAQVDNFLKPILIGGKTGIHNLLIFFSVLGGLAQFGFLGLFLGPVILGLVLSIIEIYKIKIPH</sequence>
<gene>
    <name evidence="7" type="ORF">ENM15_04535</name>
</gene>
<dbReference type="PANTHER" id="PTHR21716">
    <property type="entry name" value="TRANSMEMBRANE PROTEIN"/>
    <property type="match status" value="1"/>
</dbReference>
<evidence type="ECO:0000256" key="2">
    <source>
        <dbReference type="ARBA" id="ARBA00009773"/>
    </source>
</evidence>
<keyword evidence="3 6" id="KW-0812">Transmembrane</keyword>
<dbReference type="GO" id="GO:0016020">
    <property type="term" value="C:membrane"/>
    <property type="evidence" value="ECO:0007669"/>
    <property type="project" value="UniProtKB-SubCell"/>
</dbReference>
<evidence type="ECO:0000313" key="7">
    <source>
        <dbReference type="EMBL" id="HHQ16063.1"/>
    </source>
</evidence>
<keyword evidence="4 6" id="KW-1133">Transmembrane helix</keyword>
<evidence type="ECO:0000256" key="6">
    <source>
        <dbReference type="SAM" id="Phobius"/>
    </source>
</evidence>
<organism evidence="7">
    <name type="scientific">Thermodesulfobacterium geofontis</name>
    <dbReference type="NCBI Taxonomy" id="1295609"/>
    <lineage>
        <taxon>Bacteria</taxon>
        <taxon>Pseudomonadati</taxon>
        <taxon>Thermodesulfobacteriota</taxon>
        <taxon>Thermodesulfobacteria</taxon>
        <taxon>Thermodesulfobacteriales</taxon>
        <taxon>Thermodesulfobacteriaceae</taxon>
        <taxon>Thermodesulfobacterium</taxon>
    </lineage>
</organism>
<feature type="transmembrane region" description="Helical" evidence="6">
    <location>
        <begin position="206"/>
        <end position="232"/>
    </location>
</feature>
<evidence type="ECO:0000256" key="1">
    <source>
        <dbReference type="ARBA" id="ARBA00004141"/>
    </source>
</evidence>
<dbReference type="PANTHER" id="PTHR21716:SF4">
    <property type="entry name" value="TRANSMEMBRANE PROTEIN 245"/>
    <property type="match status" value="1"/>
</dbReference>
<comment type="similarity">
    <text evidence="2">Belongs to the autoinducer-2 exporter (AI-2E) (TC 2.A.86) family.</text>
</comment>
<dbReference type="InterPro" id="IPR002549">
    <property type="entry name" value="AI-2E-like"/>
</dbReference>
<dbReference type="EMBL" id="DRWR01000081">
    <property type="protein sequence ID" value="HHQ16063.1"/>
    <property type="molecule type" value="Genomic_DNA"/>
</dbReference>
<feature type="transmembrane region" description="Helical" evidence="6">
    <location>
        <begin position="267"/>
        <end position="288"/>
    </location>
</feature>
<feature type="transmembrane region" description="Helical" evidence="6">
    <location>
        <begin position="61"/>
        <end position="84"/>
    </location>
</feature>
<protein>
    <submittedName>
        <fullName evidence="7">AI-2E family transporter</fullName>
    </submittedName>
</protein>
<reference evidence="7" key="1">
    <citation type="journal article" date="2020" name="mSystems">
        <title>Genome- and Community-Level Interaction Insights into Carbon Utilization and Element Cycling Functions of Hydrothermarchaeota in Hydrothermal Sediment.</title>
        <authorList>
            <person name="Zhou Z."/>
            <person name="Liu Y."/>
            <person name="Xu W."/>
            <person name="Pan J."/>
            <person name="Luo Z.H."/>
            <person name="Li M."/>
        </authorList>
    </citation>
    <scope>NUCLEOTIDE SEQUENCE [LARGE SCALE GENOMIC DNA]</scope>
    <source>
        <strain evidence="7">SpSt-106</strain>
    </source>
</reference>
<evidence type="ECO:0000256" key="5">
    <source>
        <dbReference type="ARBA" id="ARBA00023136"/>
    </source>
</evidence>
<evidence type="ECO:0000256" key="4">
    <source>
        <dbReference type="ARBA" id="ARBA00022989"/>
    </source>
</evidence>
<dbReference type="AlphaFoldDB" id="A0A7V6CDQ8"/>
<comment type="subcellular location">
    <subcellularLocation>
        <location evidence="1">Membrane</location>
        <topology evidence="1">Multi-pass membrane protein</topology>
    </subcellularLocation>
</comment>
<feature type="transmembrane region" description="Helical" evidence="6">
    <location>
        <begin position="158"/>
        <end position="176"/>
    </location>
</feature>
<feature type="transmembrane region" description="Helical" evidence="6">
    <location>
        <begin position="308"/>
        <end position="340"/>
    </location>
</feature>
<accession>A0A7V6CDQ8</accession>
<keyword evidence="5 6" id="KW-0472">Membrane</keyword>
<dbReference type="Pfam" id="PF01594">
    <property type="entry name" value="AI-2E_transport"/>
    <property type="match status" value="1"/>
</dbReference>
<proteinExistence type="inferred from homology"/>
<feature type="transmembrane region" description="Helical" evidence="6">
    <location>
        <begin position="5"/>
        <end position="23"/>
    </location>
</feature>
<comment type="caution">
    <text evidence="7">The sequence shown here is derived from an EMBL/GenBank/DDBJ whole genome shotgun (WGS) entry which is preliminary data.</text>
</comment>